<proteinExistence type="predicted"/>
<dbReference type="InParanoid" id="A0A2P6MVB0"/>
<dbReference type="PANTHER" id="PTHR15907">
    <property type="entry name" value="DUF614 FAMILY PROTEIN-RELATED"/>
    <property type="match status" value="1"/>
</dbReference>
<evidence type="ECO:0000313" key="1">
    <source>
        <dbReference type="EMBL" id="PRP75637.1"/>
    </source>
</evidence>
<protein>
    <recommendedName>
        <fullName evidence="3">PLAC8 family protein</fullName>
    </recommendedName>
</protein>
<comment type="caution">
    <text evidence="1">The sequence shown here is derived from an EMBL/GenBank/DDBJ whole genome shotgun (WGS) entry which is preliminary data.</text>
</comment>
<dbReference type="Pfam" id="PF04749">
    <property type="entry name" value="PLAC8"/>
    <property type="match status" value="1"/>
</dbReference>
<dbReference type="EMBL" id="MDYQ01000372">
    <property type="protein sequence ID" value="PRP75637.1"/>
    <property type="molecule type" value="Genomic_DNA"/>
</dbReference>
<sequence>MADFTTGLCGCFEDIAGCIVTCFCLPATHAQNEALLAERQCSFTDFCCALFVTPGNIYFNRQHIRSKYGMERGQECSDCCVVLCCAPCATCQHNRELISKREALLQLANSNLKLFVRVSMGVMRAYIVELTESKEQ</sequence>
<dbReference type="Proteomes" id="UP000241769">
    <property type="component" value="Unassembled WGS sequence"/>
</dbReference>
<organism evidence="1 2">
    <name type="scientific">Planoprotostelium fungivorum</name>
    <dbReference type="NCBI Taxonomy" id="1890364"/>
    <lineage>
        <taxon>Eukaryota</taxon>
        <taxon>Amoebozoa</taxon>
        <taxon>Evosea</taxon>
        <taxon>Variosea</taxon>
        <taxon>Cavosteliida</taxon>
        <taxon>Cavosteliaceae</taxon>
        <taxon>Planoprotostelium</taxon>
    </lineage>
</organism>
<gene>
    <name evidence="1" type="ORF">PROFUN_08003</name>
</gene>
<dbReference type="OrthoDB" id="1045822at2759"/>
<dbReference type="AlphaFoldDB" id="A0A2P6MVB0"/>
<accession>A0A2P6MVB0</accession>
<evidence type="ECO:0000313" key="2">
    <source>
        <dbReference type="Proteomes" id="UP000241769"/>
    </source>
</evidence>
<name>A0A2P6MVB0_9EUKA</name>
<evidence type="ECO:0008006" key="3">
    <source>
        <dbReference type="Google" id="ProtNLM"/>
    </source>
</evidence>
<dbReference type="InterPro" id="IPR006461">
    <property type="entry name" value="PLAC_motif_containing"/>
</dbReference>
<dbReference type="NCBIfam" id="TIGR01571">
    <property type="entry name" value="A_thal_Cys_rich"/>
    <property type="match status" value="1"/>
</dbReference>
<reference evidence="1 2" key="1">
    <citation type="journal article" date="2018" name="Genome Biol. Evol.">
        <title>Multiple Roots of Fruiting Body Formation in Amoebozoa.</title>
        <authorList>
            <person name="Hillmann F."/>
            <person name="Forbes G."/>
            <person name="Novohradska S."/>
            <person name="Ferling I."/>
            <person name="Riege K."/>
            <person name="Groth M."/>
            <person name="Westermann M."/>
            <person name="Marz M."/>
            <person name="Spaller T."/>
            <person name="Winckler T."/>
            <person name="Schaap P."/>
            <person name="Glockner G."/>
        </authorList>
    </citation>
    <scope>NUCLEOTIDE SEQUENCE [LARGE SCALE GENOMIC DNA]</scope>
    <source>
        <strain evidence="1 2">Jena</strain>
    </source>
</reference>
<keyword evidence="2" id="KW-1185">Reference proteome</keyword>